<dbReference type="EnsemblMetazoa" id="HelroT171311">
    <property type="protein sequence ID" value="HelroP171311"/>
    <property type="gene ID" value="HelroG171311"/>
</dbReference>
<evidence type="ECO:0000313" key="4">
    <source>
        <dbReference type="EnsemblMetazoa" id="HelroP171311"/>
    </source>
</evidence>
<name>T1F431_HELRO</name>
<dbReference type="STRING" id="6412.T1F431"/>
<evidence type="ECO:0000313" key="5">
    <source>
        <dbReference type="Proteomes" id="UP000015101"/>
    </source>
</evidence>
<dbReference type="Gene3D" id="3.90.215.10">
    <property type="entry name" value="Gamma Fibrinogen, chain A, domain 1"/>
    <property type="match status" value="1"/>
</dbReference>
<keyword evidence="1" id="KW-1015">Disulfide bond</keyword>
<dbReference type="FunCoup" id="T1F431">
    <property type="interactions" value="30"/>
</dbReference>
<dbReference type="HOGENOM" id="CLU_038628_6_2_1"/>
<dbReference type="CDD" id="cd00087">
    <property type="entry name" value="FReD"/>
    <property type="match status" value="1"/>
</dbReference>
<accession>T1F431</accession>
<gene>
    <name evidence="4" type="primary">20203580</name>
    <name evidence="3" type="ORF">HELRODRAFT_171311</name>
</gene>
<dbReference type="eggNOG" id="KOG2579">
    <property type="taxonomic scope" value="Eukaryota"/>
</dbReference>
<evidence type="ECO:0000256" key="1">
    <source>
        <dbReference type="ARBA" id="ARBA00023157"/>
    </source>
</evidence>
<dbReference type="AlphaFoldDB" id="T1F431"/>
<reference evidence="3 5" key="2">
    <citation type="journal article" date="2013" name="Nature">
        <title>Insights into bilaterian evolution from three spiralian genomes.</title>
        <authorList>
            <person name="Simakov O."/>
            <person name="Marletaz F."/>
            <person name="Cho S.J."/>
            <person name="Edsinger-Gonzales E."/>
            <person name="Havlak P."/>
            <person name="Hellsten U."/>
            <person name="Kuo D.H."/>
            <person name="Larsson T."/>
            <person name="Lv J."/>
            <person name="Arendt D."/>
            <person name="Savage R."/>
            <person name="Osoegawa K."/>
            <person name="de Jong P."/>
            <person name="Grimwood J."/>
            <person name="Chapman J.A."/>
            <person name="Shapiro H."/>
            <person name="Aerts A."/>
            <person name="Otillar R.P."/>
            <person name="Terry A.Y."/>
            <person name="Boore J.L."/>
            <person name="Grigoriev I.V."/>
            <person name="Lindberg D.R."/>
            <person name="Seaver E.C."/>
            <person name="Weisblat D.A."/>
            <person name="Putnam N.H."/>
            <person name="Rokhsar D.S."/>
        </authorList>
    </citation>
    <scope>NUCLEOTIDE SEQUENCE</scope>
</reference>
<dbReference type="KEGG" id="hro:HELRODRAFT_171311"/>
<dbReference type="InterPro" id="IPR050373">
    <property type="entry name" value="Fibrinogen_C-term_domain"/>
</dbReference>
<dbReference type="PANTHER" id="PTHR19143:SF458">
    <property type="entry name" value="FIBRINOGEN C-TERMINAL DOMAIN-CONTAINING PROTEIN-RELATED"/>
    <property type="match status" value="1"/>
</dbReference>
<dbReference type="CTD" id="20203580"/>
<dbReference type="EMBL" id="AMQM01003847">
    <property type="status" value="NOT_ANNOTATED_CDS"/>
    <property type="molecule type" value="Genomic_DNA"/>
</dbReference>
<feature type="domain" description="Fibrinogen C-terminal" evidence="2">
    <location>
        <begin position="22"/>
        <end position="188"/>
    </location>
</feature>
<dbReference type="Proteomes" id="UP000015101">
    <property type="component" value="Unassembled WGS sequence"/>
</dbReference>
<reference evidence="4" key="3">
    <citation type="submission" date="2015-06" db="UniProtKB">
        <authorList>
            <consortium name="EnsemblMetazoa"/>
        </authorList>
    </citation>
    <scope>IDENTIFICATION</scope>
</reference>
<dbReference type="SMART" id="SM00186">
    <property type="entry name" value="FBG"/>
    <property type="match status" value="1"/>
</dbReference>
<dbReference type="PROSITE" id="PS51406">
    <property type="entry name" value="FIBRINOGEN_C_2"/>
    <property type="match status" value="1"/>
</dbReference>
<reference evidence="5" key="1">
    <citation type="submission" date="2012-12" db="EMBL/GenBank/DDBJ databases">
        <authorList>
            <person name="Hellsten U."/>
            <person name="Grimwood J."/>
            <person name="Chapman J.A."/>
            <person name="Shapiro H."/>
            <person name="Aerts A."/>
            <person name="Otillar R.P."/>
            <person name="Terry A.Y."/>
            <person name="Boore J.L."/>
            <person name="Simakov O."/>
            <person name="Marletaz F."/>
            <person name="Cho S.-J."/>
            <person name="Edsinger-Gonzales E."/>
            <person name="Havlak P."/>
            <person name="Kuo D.-H."/>
            <person name="Larsson T."/>
            <person name="Lv J."/>
            <person name="Arendt D."/>
            <person name="Savage R."/>
            <person name="Osoegawa K."/>
            <person name="de Jong P."/>
            <person name="Lindberg D.R."/>
            <person name="Seaver E.C."/>
            <person name="Weisblat D.A."/>
            <person name="Putnam N.H."/>
            <person name="Grigoriev I.V."/>
            <person name="Rokhsar D.S."/>
        </authorList>
    </citation>
    <scope>NUCLEOTIDE SEQUENCE</scope>
</reference>
<evidence type="ECO:0000313" key="3">
    <source>
        <dbReference type="EMBL" id="ESO05653.1"/>
    </source>
</evidence>
<proteinExistence type="predicted"/>
<dbReference type="InterPro" id="IPR014716">
    <property type="entry name" value="Fibrinogen_a/b/g_C_1"/>
</dbReference>
<dbReference type="GeneID" id="20203580"/>
<dbReference type="InterPro" id="IPR036056">
    <property type="entry name" value="Fibrinogen-like_C"/>
</dbReference>
<dbReference type="RefSeq" id="XP_009016286.1">
    <property type="nucleotide sequence ID" value="XM_009018038.1"/>
</dbReference>
<sequence>MSIVSVSSWNDLLFKRIFCNQVIQRRMDGSEDFYRNWSDYQHGFGDTCGEFWIGNDNLYRLTSTSKYQLLIVLEDFDGNLACAVYDSFSVGPPSSNYTLKIGNYRGTAGDSLKYHNNMTFSTFDHYYLKQNCPARYKGVWWYNDCHASNLNGRYLHGNHTTYADGVNWFAFRDYHYSLKFTEMRAEMI</sequence>
<dbReference type="InParanoid" id="T1F431"/>
<dbReference type="InterPro" id="IPR020837">
    <property type="entry name" value="Fibrinogen_CS"/>
</dbReference>
<dbReference type="PROSITE" id="PS00514">
    <property type="entry name" value="FIBRINOGEN_C_1"/>
    <property type="match status" value="1"/>
</dbReference>
<dbReference type="GO" id="GO:0005615">
    <property type="term" value="C:extracellular space"/>
    <property type="evidence" value="ECO:0000318"/>
    <property type="project" value="GO_Central"/>
</dbReference>
<dbReference type="SUPFAM" id="SSF56496">
    <property type="entry name" value="Fibrinogen C-terminal domain-like"/>
    <property type="match status" value="1"/>
</dbReference>
<dbReference type="OMA" id="YNDCHAS"/>
<organism evidence="4 5">
    <name type="scientific">Helobdella robusta</name>
    <name type="common">Californian leech</name>
    <dbReference type="NCBI Taxonomy" id="6412"/>
    <lineage>
        <taxon>Eukaryota</taxon>
        <taxon>Metazoa</taxon>
        <taxon>Spiralia</taxon>
        <taxon>Lophotrochozoa</taxon>
        <taxon>Annelida</taxon>
        <taxon>Clitellata</taxon>
        <taxon>Hirudinea</taxon>
        <taxon>Rhynchobdellida</taxon>
        <taxon>Glossiphoniidae</taxon>
        <taxon>Helobdella</taxon>
    </lineage>
</organism>
<dbReference type="Pfam" id="PF00147">
    <property type="entry name" value="Fibrinogen_C"/>
    <property type="match status" value="1"/>
</dbReference>
<keyword evidence="5" id="KW-1185">Reference proteome</keyword>
<dbReference type="EMBL" id="KB096325">
    <property type="protein sequence ID" value="ESO05653.1"/>
    <property type="molecule type" value="Genomic_DNA"/>
</dbReference>
<dbReference type="OrthoDB" id="6345539at2759"/>
<protein>
    <recommendedName>
        <fullName evidence="2">Fibrinogen C-terminal domain-containing protein</fullName>
    </recommendedName>
</protein>
<dbReference type="PANTHER" id="PTHR19143">
    <property type="entry name" value="FIBRINOGEN/TENASCIN/ANGIOPOEITIN"/>
    <property type="match status" value="1"/>
</dbReference>
<evidence type="ECO:0000259" key="2">
    <source>
        <dbReference type="PROSITE" id="PS51406"/>
    </source>
</evidence>
<dbReference type="InterPro" id="IPR002181">
    <property type="entry name" value="Fibrinogen_a/b/g_C_dom"/>
</dbReference>